<evidence type="ECO:0000313" key="2">
    <source>
        <dbReference type="EMBL" id="MBB6226768.1"/>
    </source>
</evidence>
<dbReference type="Pfam" id="PF09912">
    <property type="entry name" value="DUF2141"/>
    <property type="match status" value="1"/>
</dbReference>
<dbReference type="RefSeq" id="WP_184196080.1">
    <property type="nucleotide sequence ID" value="NZ_BMOX01000009.1"/>
</dbReference>
<evidence type="ECO:0000313" key="3">
    <source>
        <dbReference type="Proteomes" id="UP000538147"/>
    </source>
</evidence>
<dbReference type="InterPro" id="IPR018673">
    <property type="entry name" value="DUF2141"/>
</dbReference>
<sequence length="138" mass="14736">MRILLLAALVAAPAAAEDLTVNLESLRVPKGKIVLCLWNSATKFPDCDAGQPAQRVTIDAADADKPVVFKDVPPGVIAVSAFHDENGNGKFDTNFIGLPLEGTAASNNAKPRMGPPSYKAASFRFASSTSIRLRFFYL</sequence>
<name>A0A841LCR0_9SPHN</name>
<comment type="caution">
    <text evidence="2">The sequence shown here is derived from an EMBL/GenBank/DDBJ whole genome shotgun (WGS) entry which is preliminary data.</text>
</comment>
<dbReference type="EMBL" id="JACIIV010000005">
    <property type="protein sequence ID" value="MBB6226768.1"/>
    <property type="molecule type" value="Genomic_DNA"/>
</dbReference>
<feature type="chain" id="PRO_5032447626" evidence="1">
    <location>
        <begin position="17"/>
        <end position="138"/>
    </location>
</feature>
<proteinExistence type="predicted"/>
<gene>
    <name evidence="2" type="ORF">FHS79_000926</name>
</gene>
<keyword evidence="1" id="KW-0732">Signal</keyword>
<keyword evidence="3" id="KW-1185">Reference proteome</keyword>
<organism evidence="2 3">
    <name type="scientific">Polymorphobacter multimanifer</name>
    <dbReference type="NCBI Taxonomy" id="1070431"/>
    <lineage>
        <taxon>Bacteria</taxon>
        <taxon>Pseudomonadati</taxon>
        <taxon>Pseudomonadota</taxon>
        <taxon>Alphaproteobacteria</taxon>
        <taxon>Sphingomonadales</taxon>
        <taxon>Sphingosinicellaceae</taxon>
        <taxon>Polymorphobacter</taxon>
    </lineage>
</organism>
<reference evidence="2 3" key="1">
    <citation type="submission" date="2020-08" db="EMBL/GenBank/DDBJ databases">
        <title>Genomic Encyclopedia of Type Strains, Phase IV (KMG-IV): sequencing the most valuable type-strain genomes for metagenomic binning, comparative biology and taxonomic classification.</title>
        <authorList>
            <person name="Goeker M."/>
        </authorList>
    </citation>
    <scope>NUCLEOTIDE SEQUENCE [LARGE SCALE GENOMIC DNA]</scope>
    <source>
        <strain evidence="2 3">DSM 102189</strain>
    </source>
</reference>
<evidence type="ECO:0000256" key="1">
    <source>
        <dbReference type="SAM" id="SignalP"/>
    </source>
</evidence>
<feature type="signal peptide" evidence="1">
    <location>
        <begin position="1"/>
        <end position="16"/>
    </location>
</feature>
<protein>
    <submittedName>
        <fullName evidence="2">Uncharacterized protein (DUF2141 family)</fullName>
    </submittedName>
</protein>
<dbReference type="AlphaFoldDB" id="A0A841LCR0"/>
<dbReference type="Proteomes" id="UP000538147">
    <property type="component" value="Unassembled WGS sequence"/>
</dbReference>
<accession>A0A841LCR0</accession>